<accession>A0AAD6J796</accession>
<organism evidence="2 3">
    <name type="scientific">Drechslerella dactyloides</name>
    <name type="common">Nematode-trapping fungus</name>
    <name type="synonym">Arthrobotrys dactyloides</name>
    <dbReference type="NCBI Taxonomy" id="74499"/>
    <lineage>
        <taxon>Eukaryota</taxon>
        <taxon>Fungi</taxon>
        <taxon>Dikarya</taxon>
        <taxon>Ascomycota</taxon>
        <taxon>Pezizomycotina</taxon>
        <taxon>Orbiliomycetes</taxon>
        <taxon>Orbiliales</taxon>
        <taxon>Orbiliaceae</taxon>
        <taxon>Drechslerella</taxon>
    </lineage>
</organism>
<name>A0AAD6J796_DREDA</name>
<proteinExistence type="predicted"/>
<protein>
    <recommendedName>
        <fullName evidence="1">Amidohydrolase-related domain-containing protein</fullName>
    </recommendedName>
</protein>
<gene>
    <name evidence="2" type="ORF">Dda_2266</name>
</gene>
<feature type="domain" description="Amidohydrolase-related" evidence="1">
    <location>
        <begin position="43"/>
        <end position="331"/>
    </location>
</feature>
<evidence type="ECO:0000313" key="2">
    <source>
        <dbReference type="EMBL" id="KAJ6263697.1"/>
    </source>
</evidence>
<evidence type="ECO:0000313" key="3">
    <source>
        <dbReference type="Proteomes" id="UP001221413"/>
    </source>
</evidence>
<comment type="caution">
    <text evidence="2">The sequence shown here is derived from an EMBL/GenBank/DDBJ whole genome shotgun (WGS) entry which is preliminary data.</text>
</comment>
<dbReference type="SUPFAM" id="SSF51556">
    <property type="entry name" value="Metallo-dependent hydrolases"/>
    <property type="match status" value="1"/>
</dbReference>
<dbReference type="PANTHER" id="PTHR35563:SF2">
    <property type="entry name" value="BARREL METAL-DEPENDENT HYDROLASE, PUTATIVE (AFU_ORTHOLOGUE AFUA_1G16240)-RELATED"/>
    <property type="match status" value="1"/>
</dbReference>
<dbReference type="GO" id="GO:0016787">
    <property type="term" value="F:hydrolase activity"/>
    <property type="evidence" value="ECO:0007669"/>
    <property type="project" value="InterPro"/>
</dbReference>
<dbReference type="Pfam" id="PF04909">
    <property type="entry name" value="Amidohydro_2"/>
    <property type="match status" value="1"/>
</dbReference>
<dbReference type="InterPro" id="IPR006680">
    <property type="entry name" value="Amidohydro-rel"/>
</dbReference>
<dbReference type="InterPro" id="IPR032466">
    <property type="entry name" value="Metal_Hydrolase"/>
</dbReference>
<dbReference type="Proteomes" id="UP001221413">
    <property type="component" value="Unassembled WGS sequence"/>
</dbReference>
<reference evidence="2" key="1">
    <citation type="submission" date="2023-01" db="EMBL/GenBank/DDBJ databases">
        <title>The chitinases involved in constricting ring structure development in the nematode-trapping fungus Drechslerella dactyloides.</title>
        <authorList>
            <person name="Wang R."/>
            <person name="Zhang L."/>
            <person name="Tang P."/>
            <person name="Li S."/>
            <person name="Liang L."/>
        </authorList>
    </citation>
    <scope>NUCLEOTIDE SEQUENCE</scope>
    <source>
        <strain evidence="2">YMF1.00031</strain>
    </source>
</reference>
<keyword evidence="3" id="KW-1185">Reference proteome</keyword>
<sequence length="338" mass="37538">MAVYIRSLARPALAMRQPLRVSTCHLRRTHDSTHNLPLPPGSWDSHVHVIGPEHLYPFAQGRAYTPREAPLAKLQTFLKNIHPNITHPVLVALSVHGTDNSCIIAALEELSAQKPTAPPRAVVSIDPLTIPDDELNAMHAAGARGARMNLKSSLSEPSAEEFERTLRAYADRLKPLKTWPLQIHLSLHQVPLIADTIPKLGITVIIDHLAAPSTKKPLTPAHEQPGYREFMRLLSRGEIYTKLSGTDRFPNLPALDAYATEVVATAPDRVVWASDWPHTGGVRMNPGGNRLHTQGFRAVDDAGMLRRAVEVYCKGDEGVVRRVWRDNARILWDYDGED</sequence>
<dbReference type="EMBL" id="JAQGDS010000002">
    <property type="protein sequence ID" value="KAJ6263697.1"/>
    <property type="molecule type" value="Genomic_DNA"/>
</dbReference>
<dbReference type="PANTHER" id="PTHR35563">
    <property type="entry name" value="BARREL METAL-DEPENDENT HYDROLASE, PUTATIVE (AFU_ORTHOLOGUE AFUA_1G16240)-RELATED"/>
    <property type="match status" value="1"/>
</dbReference>
<dbReference type="InterPro" id="IPR052358">
    <property type="entry name" value="Aro_Compnd_Degr_Hydrolases"/>
</dbReference>
<dbReference type="Gene3D" id="3.20.20.140">
    <property type="entry name" value="Metal-dependent hydrolases"/>
    <property type="match status" value="1"/>
</dbReference>
<dbReference type="AlphaFoldDB" id="A0AAD6J796"/>
<evidence type="ECO:0000259" key="1">
    <source>
        <dbReference type="Pfam" id="PF04909"/>
    </source>
</evidence>